<dbReference type="EMBL" id="GBRH01269211">
    <property type="protein sequence ID" value="JAD28684.1"/>
    <property type="molecule type" value="Transcribed_RNA"/>
</dbReference>
<reference evidence="2" key="1">
    <citation type="submission" date="2014-09" db="EMBL/GenBank/DDBJ databases">
        <authorList>
            <person name="Magalhaes I.L.F."/>
            <person name="Oliveira U."/>
            <person name="Santos F.R."/>
            <person name="Vidigal T.H.D.A."/>
            <person name="Brescovit A.D."/>
            <person name="Santos A.J."/>
        </authorList>
    </citation>
    <scope>NUCLEOTIDE SEQUENCE</scope>
    <source>
        <tissue evidence="2">Shoot tissue taken approximately 20 cm above the soil surface</tissue>
    </source>
</reference>
<evidence type="ECO:0000256" key="1">
    <source>
        <dbReference type="SAM" id="MobiDB-lite"/>
    </source>
</evidence>
<evidence type="ECO:0000313" key="2">
    <source>
        <dbReference type="EMBL" id="JAD28684.1"/>
    </source>
</evidence>
<proteinExistence type="predicted"/>
<dbReference type="AlphaFoldDB" id="A0A0A9I498"/>
<sequence length="38" mass="4031">MRSTIWSSSSSSRSPIGAGPAPNPSRMDLARTQTLGLR</sequence>
<reference evidence="2" key="2">
    <citation type="journal article" date="2015" name="Data Brief">
        <title>Shoot transcriptome of the giant reed, Arundo donax.</title>
        <authorList>
            <person name="Barrero R.A."/>
            <person name="Guerrero F.D."/>
            <person name="Moolhuijzen P."/>
            <person name="Goolsby J.A."/>
            <person name="Tidwell J."/>
            <person name="Bellgard S.E."/>
            <person name="Bellgard M.I."/>
        </authorList>
    </citation>
    <scope>NUCLEOTIDE SEQUENCE</scope>
    <source>
        <tissue evidence="2">Shoot tissue taken approximately 20 cm above the soil surface</tissue>
    </source>
</reference>
<accession>A0A0A9I498</accession>
<feature type="region of interest" description="Disordered" evidence="1">
    <location>
        <begin position="1"/>
        <end position="38"/>
    </location>
</feature>
<name>A0A0A9I498_ARUDO</name>
<protein>
    <submittedName>
        <fullName evidence="2">Pco139614b</fullName>
    </submittedName>
</protein>
<organism evidence="2">
    <name type="scientific">Arundo donax</name>
    <name type="common">Giant reed</name>
    <name type="synonym">Donax arundinaceus</name>
    <dbReference type="NCBI Taxonomy" id="35708"/>
    <lineage>
        <taxon>Eukaryota</taxon>
        <taxon>Viridiplantae</taxon>
        <taxon>Streptophyta</taxon>
        <taxon>Embryophyta</taxon>
        <taxon>Tracheophyta</taxon>
        <taxon>Spermatophyta</taxon>
        <taxon>Magnoliopsida</taxon>
        <taxon>Liliopsida</taxon>
        <taxon>Poales</taxon>
        <taxon>Poaceae</taxon>
        <taxon>PACMAD clade</taxon>
        <taxon>Arundinoideae</taxon>
        <taxon>Arundineae</taxon>
        <taxon>Arundo</taxon>
    </lineage>
</organism>